<sequence length="208" mass="22174">MRTTQILPILLGGLAATASPLTPTALVTRDGKVVTARAAIEAIMPTSDSCADAQFKDECRTAAQAAPFMIKAMTNFSIGQIAGMLALIALESVEMKAKHNIVPGVAGQGTSNMMSPDFVKEYATSLFGASAVDGKSPQDVLALVTPDEHNFGSAPWFLRTKCTPEVQKKLLLGTDEGWDAYMGCVGVNGRLPERFNYWKSAKTVFGLK</sequence>
<organism evidence="2 3">
    <name type="scientific">Apodospora peruviana</name>
    <dbReference type="NCBI Taxonomy" id="516989"/>
    <lineage>
        <taxon>Eukaryota</taxon>
        <taxon>Fungi</taxon>
        <taxon>Dikarya</taxon>
        <taxon>Ascomycota</taxon>
        <taxon>Pezizomycotina</taxon>
        <taxon>Sordariomycetes</taxon>
        <taxon>Sordariomycetidae</taxon>
        <taxon>Sordariales</taxon>
        <taxon>Lasiosphaeriaceae</taxon>
        <taxon>Apodospora</taxon>
    </lineage>
</organism>
<dbReference type="Proteomes" id="UP001283341">
    <property type="component" value="Unassembled WGS sequence"/>
</dbReference>
<feature type="signal peptide" evidence="1">
    <location>
        <begin position="1"/>
        <end position="18"/>
    </location>
</feature>
<dbReference type="EMBL" id="JAUEDM010000001">
    <property type="protein sequence ID" value="KAK3330257.1"/>
    <property type="molecule type" value="Genomic_DNA"/>
</dbReference>
<comment type="caution">
    <text evidence="2">The sequence shown here is derived from an EMBL/GenBank/DDBJ whole genome shotgun (WGS) entry which is preliminary data.</text>
</comment>
<evidence type="ECO:0000313" key="2">
    <source>
        <dbReference type="EMBL" id="KAK3330257.1"/>
    </source>
</evidence>
<protein>
    <submittedName>
        <fullName evidence="2">Uncharacterized protein</fullName>
    </submittedName>
</protein>
<accession>A0AAE0MF72</accession>
<keyword evidence="3" id="KW-1185">Reference proteome</keyword>
<proteinExistence type="predicted"/>
<evidence type="ECO:0000313" key="3">
    <source>
        <dbReference type="Proteomes" id="UP001283341"/>
    </source>
</evidence>
<reference evidence="2" key="2">
    <citation type="submission" date="2023-06" db="EMBL/GenBank/DDBJ databases">
        <authorList>
            <consortium name="Lawrence Berkeley National Laboratory"/>
            <person name="Haridas S."/>
            <person name="Hensen N."/>
            <person name="Bonometti L."/>
            <person name="Westerberg I."/>
            <person name="Brannstrom I.O."/>
            <person name="Guillou S."/>
            <person name="Cros-Aarteil S."/>
            <person name="Calhoun S."/>
            <person name="Kuo A."/>
            <person name="Mondo S."/>
            <person name="Pangilinan J."/>
            <person name="Riley R."/>
            <person name="Labutti K."/>
            <person name="Andreopoulos B."/>
            <person name="Lipzen A."/>
            <person name="Chen C."/>
            <person name="Yanf M."/>
            <person name="Daum C."/>
            <person name="Ng V."/>
            <person name="Clum A."/>
            <person name="Steindorff A."/>
            <person name="Ohm R."/>
            <person name="Martin F."/>
            <person name="Silar P."/>
            <person name="Natvig D."/>
            <person name="Lalanne C."/>
            <person name="Gautier V."/>
            <person name="Ament-Velasquez S.L."/>
            <person name="Kruys A."/>
            <person name="Hutchinson M.I."/>
            <person name="Powell A.J."/>
            <person name="Barry K."/>
            <person name="Miller A.N."/>
            <person name="Grigoriev I.V."/>
            <person name="Debuchy R."/>
            <person name="Gladieux P."/>
            <person name="Thoren M.H."/>
            <person name="Johannesson H."/>
        </authorList>
    </citation>
    <scope>NUCLEOTIDE SEQUENCE</scope>
    <source>
        <strain evidence="2">CBS 118394</strain>
    </source>
</reference>
<feature type="chain" id="PRO_5042233127" evidence="1">
    <location>
        <begin position="19"/>
        <end position="208"/>
    </location>
</feature>
<gene>
    <name evidence="2" type="ORF">B0H66DRAFT_52890</name>
</gene>
<keyword evidence="1" id="KW-0732">Signal</keyword>
<evidence type="ECO:0000256" key="1">
    <source>
        <dbReference type="SAM" id="SignalP"/>
    </source>
</evidence>
<dbReference type="AlphaFoldDB" id="A0AAE0MF72"/>
<name>A0AAE0MF72_9PEZI</name>
<reference evidence="2" key="1">
    <citation type="journal article" date="2023" name="Mol. Phylogenet. Evol.">
        <title>Genome-scale phylogeny and comparative genomics of the fungal order Sordariales.</title>
        <authorList>
            <person name="Hensen N."/>
            <person name="Bonometti L."/>
            <person name="Westerberg I."/>
            <person name="Brannstrom I.O."/>
            <person name="Guillou S."/>
            <person name="Cros-Aarteil S."/>
            <person name="Calhoun S."/>
            <person name="Haridas S."/>
            <person name="Kuo A."/>
            <person name="Mondo S."/>
            <person name="Pangilinan J."/>
            <person name="Riley R."/>
            <person name="LaButti K."/>
            <person name="Andreopoulos B."/>
            <person name="Lipzen A."/>
            <person name="Chen C."/>
            <person name="Yan M."/>
            <person name="Daum C."/>
            <person name="Ng V."/>
            <person name="Clum A."/>
            <person name="Steindorff A."/>
            <person name="Ohm R.A."/>
            <person name="Martin F."/>
            <person name="Silar P."/>
            <person name="Natvig D.O."/>
            <person name="Lalanne C."/>
            <person name="Gautier V."/>
            <person name="Ament-Velasquez S.L."/>
            <person name="Kruys A."/>
            <person name="Hutchinson M.I."/>
            <person name="Powell A.J."/>
            <person name="Barry K."/>
            <person name="Miller A.N."/>
            <person name="Grigoriev I.V."/>
            <person name="Debuchy R."/>
            <person name="Gladieux P."/>
            <person name="Hiltunen Thoren M."/>
            <person name="Johannesson H."/>
        </authorList>
    </citation>
    <scope>NUCLEOTIDE SEQUENCE</scope>
    <source>
        <strain evidence="2">CBS 118394</strain>
    </source>
</reference>